<evidence type="ECO:0000256" key="12">
    <source>
        <dbReference type="ARBA" id="ARBA00023268"/>
    </source>
</evidence>
<feature type="binding site" evidence="15">
    <location>
        <position position="92"/>
    </location>
    <ligand>
        <name>DNA</name>
        <dbReference type="ChEBI" id="CHEBI:16991"/>
    </ligand>
</feature>
<evidence type="ECO:0000259" key="17">
    <source>
        <dbReference type="PROSITE" id="PS51068"/>
    </source>
</evidence>
<evidence type="ECO:0000256" key="11">
    <source>
        <dbReference type="ARBA" id="ARBA00023239"/>
    </source>
</evidence>
<dbReference type="PANTHER" id="PTHR22993:SF9">
    <property type="entry name" value="FORMAMIDOPYRIMIDINE-DNA GLYCOSYLASE"/>
    <property type="match status" value="1"/>
</dbReference>
<keyword evidence="8 15" id="KW-0862">Zinc</keyword>
<evidence type="ECO:0000256" key="14">
    <source>
        <dbReference type="ARBA" id="ARBA00044632"/>
    </source>
</evidence>
<dbReference type="Pfam" id="PF06827">
    <property type="entry name" value="zf-FPG_IleRS"/>
    <property type="match status" value="1"/>
</dbReference>
<keyword evidence="19" id="KW-1185">Reference proteome</keyword>
<evidence type="ECO:0000256" key="6">
    <source>
        <dbReference type="ARBA" id="ARBA00022771"/>
    </source>
</evidence>
<comment type="function">
    <text evidence="15">Involved in base excision repair of DNA damaged by oxidation or by mutagenic agents. Acts as DNA glycosylase that recognizes and removes damaged bases. Has a preference for oxidized purines, such as 7,8-dihydro-8-oxoguanine (8-oxoG). Has AP (apurinic/apyrimidinic) lyase activity and introduces nicks in the DNA strand. Cleaves the DNA backbone by beta-delta elimination to generate a single-strand break at the site of the removed base with both 3'- and 5'-phosphates.</text>
</comment>
<evidence type="ECO:0000256" key="5">
    <source>
        <dbReference type="ARBA" id="ARBA00022763"/>
    </source>
</evidence>
<keyword evidence="4 15" id="KW-0479">Metal-binding</keyword>
<dbReference type="GO" id="GO:0140078">
    <property type="term" value="F:class I DNA-(apurinic or apyrimidinic site) endonuclease activity"/>
    <property type="evidence" value="ECO:0007669"/>
    <property type="project" value="UniProtKB-EC"/>
</dbReference>
<comment type="catalytic activity">
    <reaction evidence="1 15">
        <text>Hydrolysis of DNA containing ring-opened 7-methylguanine residues, releasing 2,6-diamino-4-hydroxy-5-(N-methyl)formamidopyrimidine.</text>
        <dbReference type="EC" id="3.2.2.23"/>
    </reaction>
</comment>
<dbReference type="NCBIfam" id="NF002211">
    <property type="entry name" value="PRK01103.1"/>
    <property type="match status" value="1"/>
</dbReference>
<feature type="active site" description="Proton donor; for delta-elimination activity" evidence="15">
    <location>
        <position position="263"/>
    </location>
</feature>
<dbReference type="PROSITE" id="PS51066">
    <property type="entry name" value="ZF_FPG_2"/>
    <property type="match status" value="1"/>
</dbReference>
<keyword evidence="7 15" id="KW-0378">Hydrolase</keyword>
<feature type="active site" description="Schiff-base intermediate with DNA" evidence="15">
    <location>
        <position position="2"/>
    </location>
</feature>
<dbReference type="GO" id="GO:0008270">
    <property type="term" value="F:zinc ion binding"/>
    <property type="evidence" value="ECO:0007669"/>
    <property type="project" value="UniProtKB-UniRule"/>
</dbReference>
<dbReference type="PROSITE" id="PS01242">
    <property type="entry name" value="ZF_FPG_1"/>
    <property type="match status" value="1"/>
</dbReference>
<keyword evidence="6 15" id="KW-0863">Zinc-finger</keyword>
<keyword evidence="10 15" id="KW-0234">DNA repair</keyword>
<protein>
    <recommendedName>
        <fullName evidence="15">Formamidopyrimidine-DNA glycosylase</fullName>
        <shortName evidence="15">Fapy-DNA glycosylase</shortName>
        <ecNumber evidence="15">3.2.2.23</ecNumber>
    </recommendedName>
    <alternativeName>
        <fullName evidence="15">DNA-(apurinic or apyrimidinic site) lyase MutM</fullName>
        <shortName evidence="15">AP lyase MutM</shortName>
        <ecNumber evidence="15">4.2.99.18</ecNumber>
    </alternativeName>
</protein>
<dbReference type="SMART" id="SM00898">
    <property type="entry name" value="Fapy_DNA_glyco"/>
    <property type="match status" value="1"/>
</dbReference>
<dbReference type="PANTHER" id="PTHR22993">
    <property type="entry name" value="FORMAMIDOPYRIMIDINE-DNA GLYCOSYLASE"/>
    <property type="match status" value="1"/>
</dbReference>
<dbReference type="SUPFAM" id="SSF46946">
    <property type="entry name" value="S13-like H2TH domain"/>
    <property type="match status" value="1"/>
</dbReference>
<dbReference type="CDD" id="cd08966">
    <property type="entry name" value="EcFpg-like_N"/>
    <property type="match status" value="1"/>
</dbReference>
<organism evidence="18 19">
    <name type="scientific">Parasutterella muris</name>
    <dbReference type="NCBI Taxonomy" id="2565572"/>
    <lineage>
        <taxon>Bacteria</taxon>
        <taxon>Pseudomonadati</taxon>
        <taxon>Pseudomonadota</taxon>
        <taxon>Betaproteobacteria</taxon>
        <taxon>Burkholderiales</taxon>
        <taxon>Sutterellaceae</taxon>
        <taxon>Parasutterella</taxon>
    </lineage>
</organism>
<dbReference type="SMART" id="SM01232">
    <property type="entry name" value="H2TH"/>
    <property type="match status" value="1"/>
</dbReference>
<evidence type="ECO:0000256" key="4">
    <source>
        <dbReference type="ARBA" id="ARBA00022723"/>
    </source>
</evidence>
<comment type="caution">
    <text evidence="18">The sequence shown here is derived from an EMBL/GenBank/DDBJ whole genome shotgun (WGS) entry which is preliminary data.</text>
</comment>
<dbReference type="SUPFAM" id="SSF57716">
    <property type="entry name" value="Glucocorticoid receptor-like (DNA-binding domain)"/>
    <property type="match status" value="1"/>
</dbReference>
<dbReference type="Proteomes" id="UP000472580">
    <property type="component" value="Unassembled WGS sequence"/>
</dbReference>
<dbReference type="HAMAP" id="MF_00103">
    <property type="entry name" value="Fapy_DNA_glycosyl"/>
    <property type="match status" value="1"/>
</dbReference>
<dbReference type="Gene3D" id="1.10.8.50">
    <property type="match status" value="1"/>
</dbReference>
<keyword evidence="11 15" id="KW-0456">Lyase</keyword>
<sequence>MPELPEVEITRRGILSRIKGRTSTGALVREARFRKPAPKNLSNLIQGQELLDIERRGKYLIWRFEHGSIVSHLGMSGVMRVVNPLETPPVKHDHIDLNFGDLTVRYHDPRRFGFLVWLDESENPYEMAEIRKLGPEPFSDDFNAKDLFASLSKVSVPIKEALLSGKHVVGVGNIYCSESLFKAGINPFVPANLLSKKRLEKLVNAVREVLEISLQEGGSTLRDFVSAEGEKGYFTLSACVYGREGEPCVKCGRPIKRAVQAGRATYYCSLCQRMTRGAAQK</sequence>
<dbReference type="NCBIfam" id="TIGR00577">
    <property type="entry name" value="fpg"/>
    <property type="match status" value="1"/>
</dbReference>
<evidence type="ECO:0000259" key="16">
    <source>
        <dbReference type="PROSITE" id="PS51066"/>
    </source>
</evidence>
<dbReference type="Pfam" id="PF06831">
    <property type="entry name" value="H2TH"/>
    <property type="match status" value="1"/>
</dbReference>
<dbReference type="AlphaFoldDB" id="A0A6L6YQ76"/>
<name>A0A6L6YQ76_9BURK</name>
<dbReference type="Gene3D" id="3.20.190.10">
    <property type="entry name" value="MutM-like, N-terminal"/>
    <property type="match status" value="1"/>
</dbReference>
<dbReference type="RefSeq" id="WP_160336315.1">
    <property type="nucleotide sequence ID" value="NZ_CALPCR010000056.1"/>
</dbReference>
<feature type="domain" description="Formamidopyrimidine-DNA glycosylase catalytic" evidence="17">
    <location>
        <begin position="2"/>
        <end position="113"/>
    </location>
</feature>
<dbReference type="InterPro" id="IPR035937">
    <property type="entry name" value="FPG_N"/>
</dbReference>
<evidence type="ECO:0000313" key="18">
    <source>
        <dbReference type="EMBL" id="MVX57901.1"/>
    </source>
</evidence>
<feature type="domain" description="FPG-type" evidence="16">
    <location>
        <begin position="239"/>
        <end position="273"/>
    </location>
</feature>
<dbReference type="InterPro" id="IPR020629">
    <property type="entry name" value="FPG_Glyclase"/>
</dbReference>
<proteinExistence type="inferred from homology"/>
<comment type="subunit">
    <text evidence="3 15">Monomer.</text>
</comment>
<dbReference type="PROSITE" id="PS51068">
    <property type="entry name" value="FPG_CAT"/>
    <property type="match status" value="1"/>
</dbReference>
<comment type="similarity">
    <text evidence="2 15">Belongs to the FPG family.</text>
</comment>
<evidence type="ECO:0000256" key="7">
    <source>
        <dbReference type="ARBA" id="ARBA00022801"/>
    </source>
</evidence>
<comment type="caution">
    <text evidence="15">Lacks conserved residue(s) required for the propagation of feature annotation.</text>
</comment>
<dbReference type="GO" id="GO:0006284">
    <property type="term" value="P:base-excision repair"/>
    <property type="evidence" value="ECO:0007669"/>
    <property type="project" value="InterPro"/>
</dbReference>
<evidence type="ECO:0000256" key="1">
    <source>
        <dbReference type="ARBA" id="ARBA00001668"/>
    </source>
</evidence>
<reference evidence="18 19" key="1">
    <citation type="submission" date="2019-12" db="EMBL/GenBank/DDBJ databases">
        <title>Microbes associate with the intestines of laboratory mice.</title>
        <authorList>
            <person name="Navarre W."/>
            <person name="Wong E."/>
        </authorList>
    </citation>
    <scope>NUCLEOTIDE SEQUENCE [LARGE SCALE GENOMIC DNA]</scope>
    <source>
        <strain evidence="18 19">NM82_D38</strain>
    </source>
</reference>
<dbReference type="InterPro" id="IPR010663">
    <property type="entry name" value="Znf_FPG/IleRS"/>
</dbReference>
<evidence type="ECO:0000256" key="8">
    <source>
        <dbReference type="ARBA" id="ARBA00022833"/>
    </source>
</evidence>
<evidence type="ECO:0000313" key="19">
    <source>
        <dbReference type="Proteomes" id="UP000472580"/>
    </source>
</evidence>
<keyword evidence="5 15" id="KW-0227">DNA damage</keyword>
<evidence type="ECO:0000256" key="13">
    <source>
        <dbReference type="ARBA" id="ARBA00023295"/>
    </source>
</evidence>
<evidence type="ECO:0000256" key="2">
    <source>
        <dbReference type="ARBA" id="ARBA00009409"/>
    </source>
</evidence>
<dbReference type="InterPro" id="IPR015887">
    <property type="entry name" value="DNA_glyclase_Znf_dom_DNA_BS"/>
</dbReference>
<feature type="active site" description="Proton donor" evidence="15">
    <location>
        <position position="3"/>
    </location>
</feature>
<dbReference type="InterPro" id="IPR000214">
    <property type="entry name" value="Znf_DNA_glyclase/AP_lyase"/>
</dbReference>
<dbReference type="EC" id="4.2.99.18" evidence="15"/>
<keyword evidence="12 15" id="KW-0511">Multifunctional enzyme</keyword>
<feature type="binding site" evidence="15">
    <location>
        <position position="110"/>
    </location>
    <ligand>
        <name>DNA</name>
        <dbReference type="ChEBI" id="CHEBI:16991"/>
    </ligand>
</feature>
<comment type="cofactor">
    <cofactor evidence="15">
        <name>Zn(2+)</name>
        <dbReference type="ChEBI" id="CHEBI:29105"/>
    </cofactor>
    <text evidence="15">Binds 1 zinc ion per subunit.</text>
</comment>
<evidence type="ECO:0000256" key="9">
    <source>
        <dbReference type="ARBA" id="ARBA00023125"/>
    </source>
</evidence>
<comment type="catalytic activity">
    <reaction evidence="14 15">
        <text>2'-deoxyribonucleotide-(2'-deoxyribose 5'-phosphate)-2'-deoxyribonucleotide-DNA = a 3'-end 2'-deoxyribonucleotide-(2,3-dehydro-2,3-deoxyribose 5'-phosphate)-DNA + a 5'-end 5'-phospho-2'-deoxyribonucleoside-DNA + H(+)</text>
        <dbReference type="Rhea" id="RHEA:66592"/>
        <dbReference type="Rhea" id="RHEA-COMP:13180"/>
        <dbReference type="Rhea" id="RHEA-COMP:16897"/>
        <dbReference type="Rhea" id="RHEA-COMP:17067"/>
        <dbReference type="ChEBI" id="CHEBI:15378"/>
        <dbReference type="ChEBI" id="CHEBI:136412"/>
        <dbReference type="ChEBI" id="CHEBI:157695"/>
        <dbReference type="ChEBI" id="CHEBI:167181"/>
        <dbReference type="EC" id="4.2.99.18"/>
    </reaction>
</comment>
<gene>
    <name evidence="15 18" type="primary">mutM</name>
    <name evidence="15" type="synonym">fpg</name>
    <name evidence="18" type="ORF">E5987_11990</name>
</gene>
<evidence type="ECO:0000256" key="10">
    <source>
        <dbReference type="ARBA" id="ARBA00023204"/>
    </source>
</evidence>
<dbReference type="GO" id="GO:0034039">
    <property type="term" value="F:8-oxo-7,8-dihydroguanine DNA N-glycosylase activity"/>
    <property type="evidence" value="ECO:0007669"/>
    <property type="project" value="TreeGrafter"/>
</dbReference>
<feature type="active site" description="Proton donor; for beta-elimination activity" evidence="15">
    <location>
        <position position="58"/>
    </location>
</feature>
<dbReference type="InterPro" id="IPR015886">
    <property type="entry name" value="H2TH_FPG"/>
</dbReference>
<dbReference type="GO" id="GO:0003684">
    <property type="term" value="F:damaged DNA binding"/>
    <property type="evidence" value="ECO:0007669"/>
    <property type="project" value="InterPro"/>
</dbReference>
<dbReference type="Pfam" id="PF01149">
    <property type="entry name" value="Fapy_DNA_glyco"/>
    <property type="match status" value="1"/>
</dbReference>
<dbReference type="EC" id="3.2.2.23" evidence="15"/>
<dbReference type="InterPro" id="IPR012319">
    <property type="entry name" value="FPG_cat"/>
</dbReference>
<dbReference type="EMBL" id="WSRP01000055">
    <property type="protein sequence ID" value="MVX57901.1"/>
    <property type="molecule type" value="Genomic_DNA"/>
</dbReference>
<keyword evidence="13 15" id="KW-0326">Glycosidase</keyword>
<dbReference type="OrthoDB" id="9800855at2"/>
<evidence type="ECO:0000256" key="15">
    <source>
        <dbReference type="HAMAP-Rule" id="MF_00103"/>
    </source>
</evidence>
<dbReference type="SUPFAM" id="SSF81624">
    <property type="entry name" value="N-terminal domain of MutM-like DNA repair proteins"/>
    <property type="match status" value="1"/>
</dbReference>
<keyword evidence="9 15" id="KW-0238">DNA-binding</keyword>
<dbReference type="InterPro" id="IPR010979">
    <property type="entry name" value="Ribosomal_uS13-like_H2TH"/>
</dbReference>
<evidence type="ECO:0000256" key="3">
    <source>
        <dbReference type="ARBA" id="ARBA00011245"/>
    </source>
</evidence>
<dbReference type="FunFam" id="1.10.8.50:FF:000003">
    <property type="entry name" value="Formamidopyrimidine-DNA glycosylase"/>
    <property type="match status" value="1"/>
</dbReference>
<accession>A0A6L6YQ76</accession>